<evidence type="ECO:0000256" key="5">
    <source>
        <dbReference type="SAM" id="MobiDB-lite"/>
    </source>
</evidence>
<gene>
    <name evidence="7" type="ORF">J0A69_16780</name>
</gene>
<proteinExistence type="predicted"/>
<sequence length="1655" mass="183511">MLLFLFVVLVLFVRSPWGQGIIVDKATSYLQDKTGAEVRIGKLFITFSGNLSLEEFYISDNLGDTLVYSDELEAGLELIPLIQNGAIQVSQFQWNGLTARIKRPESTGKFNYEFLIDAFSSTDSTAVQDSVLTEGSPLNITLSPISLQNMDISYQDEVMGTDVKFKLGDFELAIPTLDLENYVFGIKEISLTETSLSYKQTKPFPPSEETEEESILPKISIENLSLNDINLNYENTVDQQVAQLKIGDFILQIPEIDLPNQKVVIDQVSLANSEILFHDFSVSTAPPTSDSIAETSEFTWPEWLVNVKSLSLQDNVLEYKTKDEAPISGFFNPEVLHFENLNLEAKDLNLQENSLALNLEKAQFTEASGFELKDLIIALTADENQLAIENFSIETNRSFLSSNAKLSYASIQNLLDNPDKSELQLAITEVRLDIKDSYFFDPSLAQDTLLQELAKNPFTGEIEANGNLEIIKIPILDFQWGETSLQTYGSVSNASNLDLMEVDFPEIGLKTNRKTLLAFINEADYGIQFPETIAIQAQAKGSLQDMLAKLELDSDLGDITLDASYQDANQLSFDLDLQVNQLQLETLLKNPDLDTLSLEIKAKGQGTSIYDLTANLESDFKRLKLYGSDYSGLKLAGDMENGNGNLSLNLKDEFLDFDLTSELVLDSVNSVIDLNLDLKGADFYRLGFTEKQSRARLQLEAKFTGNPNDFDISTTLHDGLILYDDKTYPTGTLDLQAKIQEDSTSINVASKLLNGFLQTNTNPQALAEALQNHFLAYFGQADSTLVPLDTNIVMNMELRISEDPLLNEVLFQGLEQLDSGSVQLAYYQNLDSVTASIDLPYINYAGTELDSIKLDLISNRDTMNLVFGFQQLTSGPLNMDRTTLTGKLSDSRVYFDFTSLVEEEKLAHIASDIGFSGDSMSIHINPENLILNKAEWSIPETNEVIYATNYLGFQDFSFTRNSQELTFDRNIPGFTEENIAVVFNNFRLGTFTSLLNPDELIAGGKMNGQLVVENPFTAIGLMGKLEIDSLKAIGVPLGNLDLEATAKSLGNYILDLKLRDGGIDLDLNGGFVASENGGDLDIKLDLIKAQMEKIAELSQDQITDASGFISGTLNVSGSTTEPKYQGEFKFNEASFVPTEINTKYLLSNETIRADNEGIYFDQFTIRDTDNNTFDINGKVLTEDLTNPSFDLNLTAKNFMVVNSTDEESDLLYGKGTIDADVSIKGDLVLPIVRANLTIKDNTDLTLIIPETELDLVERDGVVLFVNKQNPDDILTAQLEETTTAFSGYDIQAILSADPNAKFTIVIDPKTGDNLLVSGSADLQMDINPNGRITLSGAYEITDGHYEMSLYNLISKKFDISPGSRITWNGDPMDANLEIRAIYEVETAASDLMSSQLTGSNQETQSQYKRKIPFLVYLNVSGELLKPEISFTLDMPENQRGSFGGSVYSQVLQINEQEDELNKQVFSLLVLNRFFPSQGSDGSNGGAAAIARNSASQVLSDQMNALSSRIFGDSGFQLGVDLDTYREYESGTGQNRTDLNINAQQTLFDDRLVVQVGSQVDLEGSSQSSSTQSGNSILANISFEYMLTEDGRWRIRAFRKNQFESVIDGQLVITGAGLIFNREFNEFSELWKAPVSTESPSEEEKKENEKKEENEK</sequence>
<dbReference type="Proteomes" id="UP000664480">
    <property type="component" value="Unassembled WGS sequence"/>
</dbReference>
<dbReference type="InterPro" id="IPR007452">
    <property type="entry name" value="TamB_C"/>
</dbReference>
<dbReference type="Pfam" id="PF04357">
    <property type="entry name" value="TamB"/>
    <property type="match status" value="1"/>
</dbReference>
<feature type="domain" description="Translocation and assembly module TamB C-terminal" evidence="6">
    <location>
        <begin position="1162"/>
        <end position="1623"/>
    </location>
</feature>
<keyword evidence="2" id="KW-0812">Transmembrane</keyword>
<dbReference type="EMBL" id="JAFKCU010000004">
    <property type="protein sequence ID" value="MBN7817100.1"/>
    <property type="molecule type" value="Genomic_DNA"/>
</dbReference>
<evidence type="ECO:0000256" key="4">
    <source>
        <dbReference type="ARBA" id="ARBA00023136"/>
    </source>
</evidence>
<protein>
    <submittedName>
        <fullName evidence="7">Translocation/assembly module TamB domain-containing protein</fullName>
    </submittedName>
</protein>
<name>A0ABS3CJ32_9BACT</name>
<organism evidence="7 8">
    <name type="scientific">Algoriphagus pacificus</name>
    <dbReference type="NCBI Taxonomy" id="2811234"/>
    <lineage>
        <taxon>Bacteria</taxon>
        <taxon>Pseudomonadati</taxon>
        <taxon>Bacteroidota</taxon>
        <taxon>Cytophagia</taxon>
        <taxon>Cytophagales</taxon>
        <taxon>Cyclobacteriaceae</taxon>
        <taxon>Algoriphagus</taxon>
    </lineage>
</organism>
<comment type="subcellular location">
    <subcellularLocation>
        <location evidence="1">Membrane</location>
        <topology evidence="1">Single-pass membrane protein</topology>
    </subcellularLocation>
</comment>
<evidence type="ECO:0000256" key="3">
    <source>
        <dbReference type="ARBA" id="ARBA00022989"/>
    </source>
</evidence>
<keyword evidence="4" id="KW-0472">Membrane</keyword>
<feature type="compositionally biased region" description="Basic and acidic residues" evidence="5">
    <location>
        <begin position="1641"/>
        <end position="1655"/>
    </location>
</feature>
<reference evidence="7 8" key="1">
    <citation type="submission" date="2021-03" db="EMBL/GenBank/DDBJ databases">
        <title>novel species isolated from a fishpond in China.</title>
        <authorList>
            <person name="Lu H."/>
            <person name="Cai Z."/>
        </authorList>
    </citation>
    <scope>NUCLEOTIDE SEQUENCE [LARGE SCALE GENOMIC DNA]</scope>
    <source>
        <strain evidence="7 8">YJ13C</strain>
    </source>
</reference>
<feature type="region of interest" description="Disordered" evidence="5">
    <location>
        <begin position="1631"/>
        <end position="1655"/>
    </location>
</feature>
<keyword evidence="8" id="KW-1185">Reference proteome</keyword>
<comment type="caution">
    <text evidence="7">The sequence shown here is derived from an EMBL/GenBank/DDBJ whole genome shotgun (WGS) entry which is preliminary data.</text>
</comment>
<keyword evidence="3" id="KW-1133">Transmembrane helix</keyword>
<accession>A0ABS3CJ32</accession>
<evidence type="ECO:0000256" key="1">
    <source>
        <dbReference type="ARBA" id="ARBA00004167"/>
    </source>
</evidence>
<evidence type="ECO:0000313" key="7">
    <source>
        <dbReference type="EMBL" id="MBN7817100.1"/>
    </source>
</evidence>
<evidence type="ECO:0000313" key="8">
    <source>
        <dbReference type="Proteomes" id="UP000664480"/>
    </source>
</evidence>
<evidence type="ECO:0000256" key="2">
    <source>
        <dbReference type="ARBA" id="ARBA00022692"/>
    </source>
</evidence>
<evidence type="ECO:0000259" key="6">
    <source>
        <dbReference type="Pfam" id="PF04357"/>
    </source>
</evidence>